<dbReference type="AlphaFoldDB" id="A0A315Y4L8"/>
<dbReference type="GO" id="GO:0016747">
    <property type="term" value="F:acyltransferase activity, transferring groups other than amino-acyl groups"/>
    <property type="evidence" value="ECO:0007669"/>
    <property type="project" value="InterPro"/>
</dbReference>
<dbReference type="InterPro" id="IPR016181">
    <property type="entry name" value="Acyl_CoA_acyltransferase"/>
</dbReference>
<dbReference type="OrthoDB" id="2773476at2"/>
<dbReference type="InterPro" id="IPR027365">
    <property type="entry name" value="GNAT_acetyltra_YdfB-like"/>
</dbReference>
<evidence type="ECO:0000313" key="3">
    <source>
        <dbReference type="Proteomes" id="UP000245720"/>
    </source>
</evidence>
<protein>
    <submittedName>
        <fullName evidence="2">RimJ/RimL family protein N-acetyltransferase</fullName>
    </submittedName>
</protein>
<dbReference type="InterPro" id="IPR000182">
    <property type="entry name" value="GNAT_dom"/>
</dbReference>
<dbReference type="EMBL" id="QGDI01000001">
    <property type="protein sequence ID" value="PWJ15540.1"/>
    <property type="molecule type" value="Genomic_DNA"/>
</dbReference>
<dbReference type="Pfam" id="PF12746">
    <property type="entry name" value="GNAT_acetyltran"/>
    <property type="match status" value="1"/>
</dbReference>
<gene>
    <name evidence="2" type="ORF">IE37_00442</name>
</gene>
<dbReference type="PROSITE" id="PS51186">
    <property type="entry name" value="GNAT"/>
    <property type="match status" value="1"/>
</dbReference>
<sequence>MKEIPAEEYRSYIAEAQSIAFCAVFPTAVAEGIQSGRIHKGGSCTVFRCRNGFTFVSGVPDSEDTAELHRLITNDGAKLLTDDDSLCKALSTMGGVTLFPRNNYSFPHETVPAMNLPDGYTLRSIDAELFDRLTGSVVPSMFWADYEQFSVNGKGICIMHGAEPASWAFTSAVSTTEADIGIETAEAHRHRGLAYAAAAAVIREVLPQRRPVWGCHQSNKGSAHTAEKLGFVRALPCTLIRKAD</sequence>
<dbReference type="Proteomes" id="UP000245720">
    <property type="component" value="Unassembled WGS sequence"/>
</dbReference>
<evidence type="ECO:0000259" key="1">
    <source>
        <dbReference type="PROSITE" id="PS51186"/>
    </source>
</evidence>
<proteinExistence type="predicted"/>
<reference evidence="2 3" key="1">
    <citation type="submission" date="2018-05" db="EMBL/GenBank/DDBJ databases">
        <title>The Hungate 1000. A catalogue of reference genomes from the rumen microbiome.</title>
        <authorList>
            <person name="Kelly W."/>
        </authorList>
    </citation>
    <scope>NUCLEOTIDE SEQUENCE [LARGE SCALE GENOMIC DNA]</scope>
    <source>
        <strain evidence="2 3">SAb67</strain>
    </source>
</reference>
<name>A0A315Y4L8_RUMFL</name>
<comment type="caution">
    <text evidence="2">The sequence shown here is derived from an EMBL/GenBank/DDBJ whole genome shotgun (WGS) entry which is preliminary data.</text>
</comment>
<dbReference type="SUPFAM" id="SSF55729">
    <property type="entry name" value="Acyl-CoA N-acyltransferases (Nat)"/>
    <property type="match status" value="1"/>
</dbReference>
<dbReference type="Gene3D" id="3.40.630.30">
    <property type="match status" value="1"/>
</dbReference>
<feature type="domain" description="N-acetyltransferase" evidence="1">
    <location>
        <begin position="109"/>
        <end position="244"/>
    </location>
</feature>
<evidence type="ECO:0000313" key="2">
    <source>
        <dbReference type="EMBL" id="PWJ15540.1"/>
    </source>
</evidence>
<keyword evidence="2" id="KW-0808">Transferase</keyword>
<organism evidence="2 3">
    <name type="scientific">Ruminococcus flavefaciens</name>
    <dbReference type="NCBI Taxonomy" id="1265"/>
    <lineage>
        <taxon>Bacteria</taxon>
        <taxon>Bacillati</taxon>
        <taxon>Bacillota</taxon>
        <taxon>Clostridia</taxon>
        <taxon>Eubacteriales</taxon>
        <taxon>Oscillospiraceae</taxon>
        <taxon>Ruminococcus</taxon>
    </lineage>
</organism>
<dbReference type="RefSeq" id="WP_109725324.1">
    <property type="nucleotide sequence ID" value="NZ_QGDI01000001.1"/>
</dbReference>
<accession>A0A315Y4L8</accession>